<feature type="transmembrane region" description="Helical" evidence="7">
    <location>
        <begin position="128"/>
        <end position="150"/>
    </location>
</feature>
<feature type="transmembrane region" description="Helical" evidence="7">
    <location>
        <begin position="291"/>
        <end position="317"/>
    </location>
</feature>
<gene>
    <name evidence="8" type="ORF">AB0C36_14665</name>
</gene>
<evidence type="ECO:0000256" key="1">
    <source>
        <dbReference type="ARBA" id="ARBA00004651"/>
    </source>
</evidence>
<dbReference type="InterPro" id="IPR011701">
    <property type="entry name" value="MFS"/>
</dbReference>
<organism evidence="8 9">
    <name type="scientific">Streptodolium elevatio</name>
    <dbReference type="NCBI Taxonomy" id="3157996"/>
    <lineage>
        <taxon>Bacteria</taxon>
        <taxon>Bacillati</taxon>
        <taxon>Actinomycetota</taxon>
        <taxon>Actinomycetes</taxon>
        <taxon>Kitasatosporales</taxon>
        <taxon>Streptomycetaceae</taxon>
        <taxon>Streptodolium</taxon>
    </lineage>
</organism>
<protein>
    <submittedName>
        <fullName evidence="8">MFS transporter</fullName>
    </submittedName>
</protein>
<accession>A0ABV3DG56</accession>
<feature type="transmembrane region" description="Helical" evidence="7">
    <location>
        <begin position="323"/>
        <end position="344"/>
    </location>
</feature>
<evidence type="ECO:0000313" key="9">
    <source>
        <dbReference type="Proteomes" id="UP001551482"/>
    </source>
</evidence>
<keyword evidence="4 7" id="KW-1133">Transmembrane helix</keyword>
<comment type="subcellular location">
    <subcellularLocation>
        <location evidence="1">Cell membrane</location>
        <topology evidence="1">Multi-pass membrane protein</topology>
    </subcellularLocation>
</comment>
<evidence type="ECO:0000256" key="4">
    <source>
        <dbReference type="ARBA" id="ARBA00022989"/>
    </source>
</evidence>
<sequence length="469" mass="47368">MSGNGRGSVGSSADNPVGDSAGKRVGDSADSGGGSGGGVGGGSGNSGGTSGGNRARGPFARPAFRRVWAGETLSMLGDYSFEVAFLWLVLEHTGSTTLLAAVLIAQAVPRGLLMLLGGAVTDRVSPRAVLIACHLVRAGAVAALAVASAADQVHTWQFFALGVVVGVAEAFSVPAGGSILPLVVPRGDLAKANAWVGFGEQGGRLAGPLLGGVLVTTLGTTEAAWFNAATFLVAAATLARLPVDRPTTERPAEEPADEPRPVGIRAAQAALRRDIADGLAYARGSREVRAVLLLISAATLAYAGLFAVGLPALAATYPDGSMTLGILISAWGLGQLLGSVSAALTGLPARWGLLIIGMTLCEGTAFAALGFAPTAWGAAAVLVVLGFGVAYSSDVALPAFVQSRTPVEFLGRVNSVVFLPRTVLEPVSIALMGVLVATDVRWAFVMAAVPMLAVGVRLACDPEARALRA</sequence>
<feature type="transmembrane region" description="Helical" evidence="7">
    <location>
        <begin position="442"/>
        <end position="460"/>
    </location>
</feature>
<dbReference type="PANTHER" id="PTHR23513:SF11">
    <property type="entry name" value="STAPHYLOFERRIN A TRANSPORTER"/>
    <property type="match status" value="1"/>
</dbReference>
<feature type="region of interest" description="Disordered" evidence="6">
    <location>
        <begin position="1"/>
        <end position="57"/>
    </location>
</feature>
<feature type="transmembrane region" description="Helical" evidence="7">
    <location>
        <begin position="413"/>
        <end position="436"/>
    </location>
</feature>
<dbReference type="CDD" id="cd06173">
    <property type="entry name" value="MFS_MefA_like"/>
    <property type="match status" value="1"/>
</dbReference>
<dbReference type="SUPFAM" id="SSF103473">
    <property type="entry name" value="MFS general substrate transporter"/>
    <property type="match status" value="1"/>
</dbReference>
<evidence type="ECO:0000256" key="3">
    <source>
        <dbReference type="ARBA" id="ARBA00022692"/>
    </source>
</evidence>
<keyword evidence="5 7" id="KW-0472">Membrane</keyword>
<comment type="caution">
    <text evidence="8">The sequence shown here is derived from an EMBL/GenBank/DDBJ whole genome shotgun (WGS) entry which is preliminary data.</text>
</comment>
<dbReference type="RefSeq" id="WP_358353662.1">
    <property type="nucleotide sequence ID" value="NZ_JBEZFP010000031.1"/>
</dbReference>
<keyword evidence="2" id="KW-1003">Cell membrane</keyword>
<evidence type="ECO:0000313" key="8">
    <source>
        <dbReference type="EMBL" id="MEU8134744.1"/>
    </source>
</evidence>
<keyword evidence="3 7" id="KW-0812">Transmembrane</keyword>
<dbReference type="Proteomes" id="UP001551482">
    <property type="component" value="Unassembled WGS sequence"/>
</dbReference>
<feature type="transmembrane region" description="Helical" evidence="7">
    <location>
        <begin position="351"/>
        <end position="372"/>
    </location>
</feature>
<evidence type="ECO:0000256" key="2">
    <source>
        <dbReference type="ARBA" id="ARBA00022475"/>
    </source>
</evidence>
<proteinExistence type="predicted"/>
<reference evidence="8 9" key="1">
    <citation type="submission" date="2024-06" db="EMBL/GenBank/DDBJ databases">
        <title>The Natural Products Discovery Center: Release of the First 8490 Sequenced Strains for Exploring Actinobacteria Biosynthetic Diversity.</title>
        <authorList>
            <person name="Kalkreuter E."/>
            <person name="Kautsar S.A."/>
            <person name="Yang D."/>
            <person name="Bader C.D."/>
            <person name="Teijaro C.N."/>
            <person name="Fluegel L."/>
            <person name="Davis C.M."/>
            <person name="Simpson J.R."/>
            <person name="Lauterbach L."/>
            <person name="Steele A.D."/>
            <person name="Gui C."/>
            <person name="Meng S."/>
            <person name="Li G."/>
            <person name="Viehrig K."/>
            <person name="Ye F."/>
            <person name="Su P."/>
            <person name="Kiefer A.F."/>
            <person name="Nichols A."/>
            <person name="Cepeda A.J."/>
            <person name="Yan W."/>
            <person name="Fan B."/>
            <person name="Jiang Y."/>
            <person name="Adhikari A."/>
            <person name="Zheng C.-J."/>
            <person name="Schuster L."/>
            <person name="Cowan T.M."/>
            <person name="Smanski M.J."/>
            <person name="Chevrette M.G."/>
            <person name="De Carvalho L.P.S."/>
            <person name="Shen B."/>
        </authorList>
    </citation>
    <scope>NUCLEOTIDE SEQUENCE [LARGE SCALE GENOMIC DNA]</scope>
    <source>
        <strain evidence="8 9">NPDC048946</strain>
    </source>
</reference>
<keyword evidence="9" id="KW-1185">Reference proteome</keyword>
<dbReference type="Gene3D" id="1.20.1250.20">
    <property type="entry name" value="MFS general substrate transporter like domains"/>
    <property type="match status" value="1"/>
</dbReference>
<feature type="transmembrane region" description="Helical" evidence="7">
    <location>
        <begin position="156"/>
        <end position="184"/>
    </location>
</feature>
<dbReference type="InterPro" id="IPR036259">
    <property type="entry name" value="MFS_trans_sf"/>
</dbReference>
<dbReference type="EMBL" id="JBEZFP010000031">
    <property type="protein sequence ID" value="MEU8134744.1"/>
    <property type="molecule type" value="Genomic_DNA"/>
</dbReference>
<dbReference type="PANTHER" id="PTHR23513">
    <property type="entry name" value="INTEGRAL MEMBRANE EFFLUX PROTEIN-RELATED"/>
    <property type="match status" value="1"/>
</dbReference>
<evidence type="ECO:0000256" key="7">
    <source>
        <dbReference type="SAM" id="Phobius"/>
    </source>
</evidence>
<evidence type="ECO:0000256" key="6">
    <source>
        <dbReference type="SAM" id="MobiDB-lite"/>
    </source>
</evidence>
<evidence type="ECO:0000256" key="5">
    <source>
        <dbReference type="ARBA" id="ARBA00023136"/>
    </source>
</evidence>
<feature type="transmembrane region" description="Helical" evidence="7">
    <location>
        <begin position="378"/>
        <end position="401"/>
    </location>
</feature>
<name>A0ABV3DG56_9ACTN</name>
<dbReference type="Pfam" id="PF07690">
    <property type="entry name" value="MFS_1"/>
    <property type="match status" value="1"/>
</dbReference>
<feature type="compositionally biased region" description="Gly residues" evidence="6">
    <location>
        <begin position="31"/>
        <end position="51"/>
    </location>
</feature>